<feature type="signal peptide" evidence="1">
    <location>
        <begin position="1"/>
        <end position="16"/>
    </location>
</feature>
<evidence type="ECO:0000256" key="1">
    <source>
        <dbReference type="SAM" id="SignalP"/>
    </source>
</evidence>
<protein>
    <submittedName>
        <fullName evidence="2">Uncharacterized protein</fullName>
    </submittedName>
</protein>
<keyword evidence="1" id="KW-0732">Signal</keyword>
<reference evidence="2" key="1">
    <citation type="submission" date="2017-09" db="EMBL/GenBank/DDBJ databases">
        <title>Contemporary evolution of a Lepidopteran species, Heliothis virescens, in response to modern agricultural practices.</title>
        <authorList>
            <person name="Fritz M.L."/>
            <person name="Deyonke A.M."/>
            <person name="Papanicolaou A."/>
            <person name="Micinski S."/>
            <person name="Westbrook J."/>
            <person name="Gould F."/>
        </authorList>
    </citation>
    <scope>NUCLEOTIDE SEQUENCE [LARGE SCALE GENOMIC DNA]</scope>
    <source>
        <strain evidence="2">HvINT-</strain>
        <tissue evidence="2">Whole body</tissue>
    </source>
</reference>
<comment type="caution">
    <text evidence="2">The sequence shown here is derived from an EMBL/GenBank/DDBJ whole genome shotgun (WGS) entry which is preliminary data.</text>
</comment>
<dbReference type="EMBL" id="NWSH01000287">
    <property type="protein sequence ID" value="PCG77755.1"/>
    <property type="molecule type" value="Genomic_DNA"/>
</dbReference>
<sequence length="183" mass="19968">MKIALILIITVGSTFTAPSLNSERIEALNDASSSPDEEGLVPAFGIVPSSSDLIDVTQETEDALEMNANHLPATDVGLVGPAKTSPISSAYHSSNRLDLPTGLYQEHISSRGNPSEGFEKQDVTLVPHHSIKRRDTVWLDTAHAVTHYKVSQDYPKLHQGNHHVISKDYPEPNLVRVTLCDHS</sequence>
<gene>
    <name evidence="2" type="ORF">B5V51_6434</name>
</gene>
<feature type="chain" id="PRO_5012110598" evidence="1">
    <location>
        <begin position="17"/>
        <end position="183"/>
    </location>
</feature>
<evidence type="ECO:0000313" key="2">
    <source>
        <dbReference type="EMBL" id="PCG77755.1"/>
    </source>
</evidence>
<organism evidence="2">
    <name type="scientific">Heliothis virescens</name>
    <name type="common">Tobacco budworm moth</name>
    <dbReference type="NCBI Taxonomy" id="7102"/>
    <lineage>
        <taxon>Eukaryota</taxon>
        <taxon>Metazoa</taxon>
        <taxon>Ecdysozoa</taxon>
        <taxon>Arthropoda</taxon>
        <taxon>Hexapoda</taxon>
        <taxon>Insecta</taxon>
        <taxon>Pterygota</taxon>
        <taxon>Neoptera</taxon>
        <taxon>Endopterygota</taxon>
        <taxon>Lepidoptera</taxon>
        <taxon>Glossata</taxon>
        <taxon>Ditrysia</taxon>
        <taxon>Noctuoidea</taxon>
        <taxon>Noctuidae</taxon>
        <taxon>Heliothinae</taxon>
        <taxon>Heliothis</taxon>
    </lineage>
</organism>
<name>A0A2A4K0F4_HELVI</name>
<accession>A0A2A4K0F4</accession>
<dbReference type="AlphaFoldDB" id="A0A2A4K0F4"/>
<proteinExistence type="predicted"/>